<accession>A0ABD2XDL0</accession>
<feature type="region of interest" description="Disordered" evidence="3">
    <location>
        <begin position="709"/>
        <end position="758"/>
    </location>
</feature>
<dbReference type="PANTHER" id="PTHR10881:SF46">
    <property type="entry name" value="GOLGIN SUBFAMILY A MEMBER 2"/>
    <property type="match status" value="1"/>
</dbReference>
<proteinExistence type="predicted"/>
<name>A0ABD2XDL0_9HYME</name>
<dbReference type="PANTHER" id="PTHR10881">
    <property type="entry name" value="GOLGIN SUBFAMILY A MEMBER-RELATED"/>
    <property type="match status" value="1"/>
</dbReference>
<feature type="domain" description="Golgin subfamily A conserved" evidence="4">
    <location>
        <begin position="730"/>
        <end position="866"/>
    </location>
</feature>
<evidence type="ECO:0000313" key="6">
    <source>
        <dbReference type="Proteomes" id="UP001627154"/>
    </source>
</evidence>
<feature type="compositionally biased region" description="Acidic residues" evidence="3">
    <location>
        <begin position="712"/>
        <end position="734"/>
    </location>
</feature>
<feature type="compositionally biased region" description="Polar residues" evidence="3">
    <location>
        <begin position="739"/>
        <end position="748"/>
    </location>
</feature>
<feature type="compositionally biased region" description="Basic and acidic residues" evidence="3">
    <location>
        <begin position="14"/>
        <end position="26"/>
    </location>
</feature>
<dbReference type="EMBL" id="JBJJXI010000031">
    <property type="protein sequence ID" value="KAL3403291.1"/>
    <property type="molecule type" value="Genomic_DNA"/>
</dbReference>
<keyword evidence="1 2" id="KW-0175">Coiled coil</keyword>
<dbReference type="InterPro" id="IPR043976">
    <property type="entry name" value="GOLGA_cons_dom"/>
</dbReference>
<sequence length="954" mass="109345">MDNERLLAAKKKLREYQMNKRQDQRKKGSVGSDGDPIKVNNDQRSSENSTPEKSQELFQFMQTYVDSKENSNKDLTDAKYFFESPQFNKESDQSKNFITSEVQFDVNIQNNLETNQVINGTSQVQPFDGTFPDNSRSSSTNSSQLTNENVEKNMQDENNSTLPAINEPYSTSTSLQKEYLLQMANDVANVLEHDLGANDSVNSSTHYSDLEEKNQFLTQCLEEQKRMVNQLHIQLGQCSTRISELEAIVATKEAHYEGMLLRELGPLKEQIQLDAQTIGILVAEKAELTATNTQFQTVIQQKTDDVKELFSKFKESQYKINNLESELTAAKNSIENISSMYEQLQTNYKDLDEKASQLKKENESFEMDNSELKQKLNYKSTEVSNLQQELQEKLALLQLSEIRLNQLTNAPHEMSSLETQHQTTKALEQQLSQMKQTLTSLSGEKDEVSKNYQNYIQQLDERNAKLVAELESSKKRIVDSEIREQSYIQRLSELELHLQKEKDKIQAEEKISQPFEDQSAKIEMLTKSMDNLVLEQENLQSLMNQKDNEIEILKRELQELQEFKERSVEATKLATALQSEQLGASRAVSQNQQLKSQLEEMQNAFISLSNTKLDLTEQLQAERTIGKKLNAHLNHVEKQMDELKEILAEKEATLVEYKKEKLQAAQIEDQIQHYQAQSHSSTTLQHELQKAMLMIETLKSENKLLRSKLEPDQEEGVAEIESLEENATENETVNESETIKNSNDQNESLIEKNNQETPKNETVISEVKDNIKLAESFKKLEKKFTESMKKLADVVDEKQKLEHLVLQLQGETETIGEYVSLYQKQRAVLNEKAKERENTFRVVLEQRNQQQEQLHKLKLLVAELLKSNRKMSVPTAIAAEENLNISESTGEEIDPNKIKIIEGQLNKVDMSSNLPDDTTSQIMDLLTEIKDCNTCVLEPNFQPCPCCSGKLITV</sequence>
<dbReference type="Pfam" id="PF15070">
    <property type="entry name" value="GOLGA2L5"/>
    <property type="match status" value="1"/>
</dbReference>
<organism evidence="5 6">
    <name type="scientific">Trichogramma kaykai</name>
    <dbReference type="NCBI Taxonomy" id="54128"/>
    <lineage>
        <taxon>Eukaryota</taxon>
        <taxon>Metazoa</taxon>
        <taxon>Ecdysozoa</taxon>
        <taxon>Arthropoda</taxon>
        <taxon>Hexapoda</taxon>
        <taxon>Insecta</taxon>
        <taxon>Pterygota</taxon>
        <taxon>Neoptera</taxon>
        <taxon>Endopterygota</taxon>
        <taxon>Hymenoptera</taxon>
        <taxon>Apocrita</taxon>
        <taxon>Proctotrupomorpha</taxon>
        <taxon>Chalcidoidea</taxon>
        <taxon>Trichogrammatidae</taxon>
        <taxon>Trichogramma</taxon>
    </lineage>
</organism>
<feature type="region of interest" description="Disordered" evidence="3">
    <location>
        <begin position="123"/>
        <end position="147"/>
    </location>
</feature>
<feature type="coiled-coil region" evidence="2">
    <location>
        <begin position="306"/>
        <end position="708"/>
    </location>
</feature>
<feature type="compositionally biased region" description="Low complexity" evidence="3">
    <location>
        <begin position="134"/>
        <end position="143"/>
    </location>
</feature>
<reference evidence="5 6" key="1">
    <citation type="journal article" date="2024" name="bioRxiv">
        <title>A reference genome for Trichogramma kaykai: A tiny desert-dwelling parasitoid wasp with competing sex-ratio distorters.</title>
        <authorList>
            <person name="Culotta J."/>
            <person name="Lindsey A.R."/>
        </authorList>
    </citation>
    <scope>NUCLEOTIDE SEQUENCE [LARGE SCALE GENOMIC DNA]</scope>
    <source>
        <strain evidence="5 6">KSX58</strain>
    </source>
</reference>
<evidence type="ECO:0000256" key="1">
    <source>
        <dbReference type="ARBA" id="ARBA00023054"/>
    </source>
</evidence>
<evidence type="ECO:0000256" key="3">
    <source>
        <dbReference type="SAM" id="MobiDB-lite"/>
    </source>
</evidence>
<dbReference type="InterPro" id="IPR024858">
    <property type="entry name" value="GOLGA"/>
</dbReference>
<comment type="caution">
    <text evidence="5">The sequence shown here is derived from an EMBL/GenBank/DDBJ whole genome shotgun (WGS) entry which is preliminary data.</text>
</comment>
<gene>
    <name evidence="5" type="ORF">TKK_003889</name>
</gene>
<feature type="region of interest" description="Disordered" evidence="3">
    <location>
        <begin position="14"/>
        <end position="54"/>
    </location>
</feature>
<feature type="compositionally biased region" description="Polar residues" evidence="3">
    <location>
        <begin position="40"/>
        <end position="54"/>
    </location>
</feature>
<evidence type="ECO:0000313" key="5">
    <source>
        <dbReference type="EMBL" id="KAL3403291.1"/>
    </source>
</evidence>
<evidence type="ECO:0000259" key="4">
    <source>
        <dbReference type="Pfam" id="PF15070"/>
    </source>
</evidence>
<keyword evidence="6" id="KW-1185">Reference proteome</keyword>
<evidence type="ECO:0000256" key="2">
    <source>
        <dbReference type="SAM" id="Coils"/>
    </source>
</evidence>
<protein>
    <recommendedName>
        <fullName evidence="4">Golgin subfamily A conserved domain-containing protein</fullName>
    </recommendedName>
</protein>
<dbReference type="AlphaFoldDB" id="A0ABD2XDL0"/>
<dbReference type="Proteomes" id="UP001627154">
    <property type="component" value="Unassembled WGS sequence"/>
</dbReference>